<gene>
    <name evidence="2" type="ORF">GL286_11505</name>
</gene>
<evidence type="ECO:0000313" key="3">
    <source>
        <dbReference type="Proteomes" id="UP000478183"/>
    </source>
</evidence>
<sequence length="234" mass="26824">MEDEASTFRVEDIEQKPRFVARDKIIRIKRGIKLPRNKGPEAVLGFAEMPLRHPWQSDDAQIAVSRGIRMVLQQPWNNFRLIFENDHHELDAIAISHVGRQVLCQRQLQISQPVHHRNAVRKRDPVRRGRIRLAPRQRTPKTGIQRPVLPKRAGPPTQPMPDGQKMAFGVEIARCGVGVTIGIPMRIEHGVRVLQQIGERRFFAHGSLHQSTNSREACQINGLRSVEHMGWNEQ</sequence>
<dbReference type="Proteomes" id="UP000478183">
    <property type="component" value="Unassembled WGS sequence"/>
</dbReference>
<evidence type="ECO:0000313" key="2">
    <source>
        <dbReference type="EMBL" id="MTH78357.1"/>
    </source>
</evidence>
<keyword evidence="3" id="KW-1185">Reference proteome</keyword>
<protein>
    <submittedName>
        <fullName evidence="2">Uncharacterized protein</fullName>
    </submittedName>
</protein>
<evidence type="ECO:0000256" key="1">
    <source>
        <dbReference type="SAM" id="MobiDB-lite"/>
    </source>
</evidence>
<feature type="compositionally biased region" description="Basic residues" evidence="1">
    <location>
        <begin position="128"/>
        <end position="139"/>
    </location>
</feature>
<comment type="caution">
    <text evidence="2">The sequence shown here is derived from an EMBL/GenBank/DDBJ whole genome shotgun (WGS) entry which is preliminary data.</text>
</comment>
<feature type="region of interest" description="Disordered" evidence="1">
    <location>
        <begin position="114"/>
        <end position="164"/>
    </location>
</feature>
<name>A0A6L6JCJ4_9RHOB</name>
<reference evidence="2 3" key="1">
    <citation type="submission" date="2019-11" db="EMBL/GenBank/DDBJ databases">
        <authorList>
            <person name="Dong K."/>
        </authorList>
    </citation>
    <scope>NUCLEOTIDE SEQUENCE [LARGE SCALE GENOMIC DNA]</scope>
    <source>
        <strain evidence="2 3">NBRC 111993</strain>
    </source>
</reference>
<dbReference type="RefSeq" id="WP_170295159.1">
    <property type="nucleotide sequence ID" value="NZ_WMIE01000006.1"/>
</dbReference>
<dbReference type="AlphaFoldDB" id="A0A6L6JCJ4"/>
<organism evidence="2 3">
    <name type="scientific">Paracoccus aestuariivivens</name>
    <dbReference type="NCBI Taxonomy" id="1820333"/>
    <lineage>
        <taxon>Bacteria</taxon>
        <taxon>Pseudomonadati</taxon>
        <taxon>Pseudomonadota</taxon>
        <taxon>Alphaproteobacteria</taxon>
        <taxon>Rhodobacterales</taxon>
        <taxon>Paracoccaceae</taxon>
        <taxon>Paracoccus</taxon>
    </lineage>
</organism>
<proteinExistence type="predicted"/>
<accession>A0A6L6JCJ4</accession>
<dbReference type="EMBL" id="WMIE01000006">
    <property type="protein sequence ID" value="MTH78357.1"/>
    <property type="molecule type" value="Genomic_DNA"/>
</dbReference>